<name>A0A1F5G8S1_9BACT</name>
<evidence type="ECO:0000313" key="1">
    <source>
        <dbReference type="EMBL" id="OGD88261.1"/>
    </source>
</evidence>
<reference evidence="1 2" key="1">
    <citation type="journal article" date="2016" name="Nat. Commun.">
        <title>Thousands of microbial genomes shed light on interconnected biogeochemical processes in an aquifer system.</title>
        <authorList>
            <person name="Anantharaman K."/>
            <person name="Brown C.T."/>
            <person name="Hug L.A."/>
            <person name="Sharon I."/>
            <person name="Castelle C.J."/>
            <person name="Probst A.J."/>
            <person name="Thomas B.C."/>
            <person name="Singh A."/>
            <person name="Wilkins M.J."/>
            <person name="Karaoz U."/>
            <person name="Brodie E.L."/>
            <person name="Williams K.H."/>
            <person name="Hubbard S.S."/>
            <person name="Banfield J.F."/>
        </authorList>
    </citation>
    <scope>NUCLEOTIDE SEQUENCE [LARGE SCALE GENOMIC DNA]</scope>
</reference>
<comment type="caution">
    <text evidence="1">The sequence shown here is derived from an EMBL/GenBank/DDBJ whole genome shotgun (WGS) entry which is preliminary data.</text>
</comment>
<sequence length="146" mass="16555">MPLPELDTPERVIFEERVKQRLKDLAYFGSRKLDGDSSRFHILFRDEETGEIIAAFARARHPEGQRVETTEISFESQGILPSEEAVLQAVDILLETNLGTPMICDESILDELRGDSLQMIDEGHFRFIGNPRGKLEIYVPVPVNVS</sequence>
<protein>
    <submittedName>
        <fullName evidence="1">Uncharacterized protein</fullName>
    </submittedName>
</protein>
<accession>A0A1F5G8S1</accession>
<dbReference type="EMBL" id="MFAY01000044">
    <property type="protein sequence ID" value="OGD88261.1"/>
    <property type="molecule type" value="Genomic_DNA"/>
</dbReference>
<organism evidence="1 2">
    <name type="scientific">Candidatus Curtissbacteria bacterium RIFCSPHIGHO2_01_FULL_40_12</name>
    <dbReference type="NCBI Taxonomy" id="1797710"/>
    <lineage>
        <taxon>Bacteria</taxon>
        <taxon>Candidatus Curtissiibacteriota</taxon>
    </lineage>
</organism>
<dbReference type="AlphaFoldDB" id="A0A1F5G8S1"/>
<dbReference type="Proteomes" id="UP000178577">
    <property type="component" value="Unassembled WGS sequence"/>
</dbReference>
<proteinExistence type="predicted"/>
<evidence type="ECO:0000313" key="2">
    <source>
        <dbReference type="Proteomes" id="UP000178577"/>
    </source>
</evidence>
<gene>
    <name evidence="1" type="ORF">A2693_02610</name>
</gene>